<dbReference type="EMBL" id="BAABME010029511">
    <property type="protein sequence ID" value="GAA0183761.1"/>
    <property type="molecule type" value="Genomic_DNA"/>
</dbReference>
<feature type="region of interest" description="Disordered" evidence="1">
    <location>
        <begin position="128"/>
        <end position="148"/>
    </location>
</feature>
<organism evidence="2 3">
    <name type="scientific">Lithospermum erythrorhizon</name>
    <name type="common">Purple gromwell</name>
    <name type="synonym">Lithospermum officinale var. erythrorhizon</name>
    <dbReference type="NCBI Taxonomy" id="34254"/>
    <lineage>
        <taxon>Eukaryota</taxon>
        <taxon>Viridiplantae</taxon>
        <taxon>Streptophyta</taxon>
        <taxon>Embryophyta</taxon>
        <taxon>Tracheophyta</taxon>
        <taxon>Spermatophyta</taxon>
        <taxon>Magnoliopsida</taxon>
        <taxon>eudicotyledons</taxon>
        <taxon>Gunneridae</taxon>
        <taxon>Pentapetalae</taxon>
        <taxon>asterids</taxon>
        <taxon>lamiids</taxon>
        <taxon>Boraginales</taxon>
        <taxon>Boraginaceae</taxon>
        <taxon>Boraginoideae</taxon>
        <taxon>Lithospermeae</taxon>
        <taxon>Lithospermum</taxon>
    </lineage>
</organism>
<evidence type="ECO:0000313" key="3">
    <source>
        <dbReference type="Proteomes" id="UP001454036"/>
    </source>
</evidence>
<dbReference type="Proteomes" id="UP001454036">
    <property type="component" value="Unassembled WGS sequence"/>
</dbReference>
<feature type="region of interest" description="Disordered" evidence="1">
    <location>
        <begin position="1"/>
        <end position="26"/>
    </location>
</feature>
<gene>
    <name evidence="2" type="ORF">LIER_42460</name>
</gene>
<evidence type="ECO:0000256" key="1">
    <source>
        <dbReference type="SAM" id="MobiDB-lite"/>
    </source>
</evidence>
<evidence type="ECO:0000313" key="2">
    <source>
        <dbReference type="EMBL" id="GAA0183761.1"/>
    </source>
</evidence>
<feature type="compositionally biased region" description="Basic and acidic residues" evidence="1">
    <location>
        <begin position="128"/>
        <end position="137"/>
    </location>
</feature>
<reference evidence="2 3" key="1">
    <citation type="submission" date="2024-01" db="EMBL/GenBank/DDBJ databases">
        <title>The complete chloroplast genome sequence of Lithospermum erythrorhizon: insights into the phylogenetic relationship among Boraginaceae species and the maternal lineages of purple gromwells.</title>
        <authorList>
            <person name="Okada T."/>
            <person name="Watanabe K."/>
        </authorList>
    </citation>
    <scope>NUCLEOTIDE SEQUENCE [LARGE SCALE GENOMIC DNA]</scope>
</reference>
<proteinExistence type="predicted"/>
<sequence>MVDDDVSGTSDFPPGCGPGEDVTENSKKLKAIGQIELNANEDVSNPDSPKINMAFTPNYFEVNGQTNKKPQIMLPRDSSRGFMETINFFEFQNSAPTITTTGITATCSPNGGKLFLGGMKILYSATRSEDNRAHDSTAEVARQLSRSP</sequence>
<protein>
    <submittedName>
        <fullName evidence="2">Uncharacterized protein</fullName>
    </submittedName>
</protein>
<comment type="caution">
    <text evidence="2">The sequence shown here is derived from an EMBL/GenBank/DDBJ whole genome shotgun (WGS) entry which is preliminary data.</text>
</comment>
<dbReference type="AlphaFoldDB" id="A0AAV3RVU9"/>
<accession>A0AAV3RVU9</accession>
<name>A0AAV3RVU9_LITER</name>
<keyword evidence="3" id="KW-1185">Reference proteome</keyword>